<feature type="domain" description="Protein kinase" evidence="11">
    <location>
        <begin position="116"/>
        <end position="422"/>
    </location>
</feature>
<dbReference type="PANTHER" id="PTHR24356">
    <property type="entry name" value="SERINE/THREONINE-PROTEIN KINASE"/>
    <property type="match status" value="1"/>
</dbReference>
<dbReference type="Gene3D" id="3.30.200.20">
    <property type="entry name" value="Phosphorylase Kinase, domain 1"/>
    <property type="match status" value="2"/>
</dbReference>
<comment type="catalytic activity">
    <reaction evidence="9">
        <text>L-seryl-[protein] + ATP = O-phospho-L-seryl-[protein] + ADP + H(+)</text>
        <dbReference type="Rhea" id="RHEA:17989"/>
        <dbReference type="Rhea" id="RHEA-COMP:9863"/>
        <dbReference type="Rhea" id="RHEA-COMP:11604"/>
        <dbReference type="ChEBI" id="CHEBI:15378"/>
        <dbReference type="ChEBI" id="CHEBI:29999"/>
        <dbReference type="ChEBI" id="CHEBI:30616"/>
        <dbReference type="ChEBI" id="CHEBI:83421"/>
        <dbReference type="ChEBI" id="CHEBI:456216"/>
        <dbReference type="EC" id="2.7.11.1"/>
    </reaction>
</comment>
<dbReference type="Proteomes" id="UP000272025">
    <property type="component" value="Unassembled WGS sequence"/>
</dbReference>
<evidence type="ECO:0000256" key="1">
    <source>
        <dbReference type="ARBA" id="ARBA00012513"/>
    </source>
</evidence>
<dbReference type="GO" id="GO:0005524">
    <property type="term" value="F:ATP binding"/>
    <property type="evidence" value="ECO:0007669"/>
    <property type="project" value="UniProtKB-UniRule"/>
</dbReference>
<dbReference type="SMART" id="SM00220">
    <property type="entry name" value="S_TKc"/>
    <property type="match status" value="1"/>
</dbReference>
<keyword evidence="6 13" id="KW-0418">Kinase</keyword>
<gene>
    <name evidence="13" type="ORF">SODALDRAFT_343778</name>
</gene>
<dbReference type="PROSITE" id="PS00107">
    <property type="entry name" value="PROTEIN_KINASE_ATP"/>
    <property type="match status" value="1"/>
</dbReference>
<feature type="binding site" evidence="10">
    <location>
        <position position="155"/>
    </location>
    <ligand>
        <name>ATP</name>
        <dbReference type="ChEBI" id="CHEBI:30616"/>
    </ligand>
</feature>
<dbReference type="GO" id="GO:0007010">
    <property type="term" value="P:cytoskeleton organization"/>
    <property type="evidence" value="ECO:0007669"/>
    <property type="project" value="UniProtKB-ARBA"/>
</dbReference>
<evidence type="ECO:0000259" key="11">
    <source>
        <dbReference type="PROSITE" id="PS50011"/>
    </source>
</evidence>
<dbReference type="InterPro" id="IPR050236">
    <property type="entry name" value="Ser_Thr_kinase_AGC"/>
</dbReference>
<evidence type="ECO:0000256" key="4">
    <source>
        <dbReference type="ARBA" id="ARBA00022679"/>
    </source>
</evidence>
<dbReference type="RefSeq" id="XP_028467600.1">
    <property type="nucleotide sequence ID" value="XM_028613136.1"/>
</dbReference>
<protein>
    <recommendedName>
        <fullName evidence="1">non-specific serine/threonine protein kinase</fullName>
        <ecNumber evidence="1">2.7.11.1</ecNumber>
    </recommendedName>
</protein>
<sequence length="678" mass="79422">MTHRTPDHPSPPLDLYPIEVKVRAIEKAALAKIFFETYYNELLDDRPTSRSVRLRNFRDQLDNNPLLRPEARERLEAAFFHQESAHLREYRTLQCQSLKAATGRIEDGRGPCLQNYKSIKILGKGSFGVVKLAREIRQTQTTNDYGLGGKLFAVKVIKKSDMIRGCQEGHLRAERDFLIASEASQWIVPLIASFQDATSLYLVMDYMPGGDFLGFLVRENMLNENVARHYVAEMIVCVEEAHRLGFIHRDVKPDNFLIDARGHLKISDFGLAFDGRWPHDKLYYQWHRESLLRKLGIKLDGDREDRKEKTSRSSKRRIPLVGHLLDWRATRNRSFAQSVVGTSHIGIILFECLYGHTPFLDVNGRRQTKLNILKHNHTRFSFPEEPRGISYECQDLILHLLRDKRDRLSSYKYREQDIHMAFDLAFPPCQYVFDEDDAVDIKRHSWFRGIDWQNLHRTLPHFVPYLQNPEDTRYFDEDEPIADWSESLEDDQHSEPPEPPCSAKKVRHVLRREGFGSRSINDFLSLIGEPFDSTRLRQIDQVIDTFARLNEKGKQLLKHYVRKFGQMERKRARDILLRDRRTRRDVMAIRKQKAFTGYTWRRAPSPPRVPTLEGSVQSGVPFREQFMYDGYPPAYGMQPLYWDGNGQCEIAGRRCWDPASYQQQQPLGRSYYWERGFL</sequence>
<dbReference type="EMBL" id="ML119053">
    <property type="protein sequence ID" value="ROT39794.1"/>
    <property type="molecule type" value="Genomic_DNA"/>
</dbReference>
<evidence type="ECO:0000256" key="6">
    <source>
        <dbReference type="ARBA" id="ARBA00022777"/>
    </source>
</evidence>
<keyword evidence="14" id="KW-1185">Reference proteome</keyword>
<dbReference type="InterPro" id="IPR017441">
    <property type="entry name" value="Protein_kinase_ATP_BS"/>
</dbReference>
<dbReference type="InterPro" id="IPR000719">
    <property type="entry name" value="Prot_kinase_dom"/>
</dbReference>
<dbReference type="Pfam" id="PF00069">
    <property type="entry name" value="Pkinase"/>
    <property type="match status" value="1"/>
</dbReference>
<name>A0A3N2PZ64_SODAK</name>
<keyword evidence="5 10" id="KW-0547">Nucleotide-binding</keyword>
<dbReference type="SMART" id="SM00133">
    <property type="entry name" value="S_TK_X"/>
    <property type="match status" value="1"/>
</dbReference>
<accession>A0A3N2PZ64</accession>
<dbReference type="SUPFAM" id="SSF56112">
    <property type="entry name" value="Protein kinase-like (PK-like)"/>
    <property type="match status" value="1"/>
</dbReference>
<feature type="domain" description="AGC-kinase C-terminal" evidence="12">
    <location>
        <begin position="448"/>
        <end position="530"/>
    </location>
</feature>
<proteinExistence type="predicted"/>
<keyword evidence="3" id="KW-0597">Phosphoprotein</keyword>
<dbReference type="InterPro" id="IPR011009">
    <property type="entry name" value="Kinase-like_dom_sf"/>
</dbReference>
<organism evidence="13 14">
    <name type="scientific">Sodiomyces alkalinus (strain CBS 110278 / VKM F-3762 / F11)</name>
    <name type="common">Alkaliphilic filamentous fungus</name>
    <dbReference type="NCBI Taxonomy" id="1314773"/>
    <lineage>
        <taxon>Eukaryota</taxon>
        <taxon>Fungi</taxon>
        <taxon>Dikarya</taxon>
        <taxon>Ascomycota</taxon>
        <taxon>Pezizomycotina</taxon>
        <taxon>Sordariomycetes</taxon>
        <taxon>Hypocreomycetidae</taxon>
        <taxon>Glomerellales</taxon>
        <taxon>Plectosphaerellaceae</taxon>
        <taxon>Sodiomyces</taxon>
    </lineage>
</organism>
<dbReference type="Gene3D" id="1.10.510.10">
    <property type="entry name" value="Transferase(Phosphotransferase) domain 1"/>
    <property type="match status" value="2"/>
</dbReference>
<dbReference type="PANTHER" id="PTHR24356:SF400">
    <property type="entry name" value="SERINE_THREONINE-PROTEIN KINASE CBK1"/>
    <property type="match status" value="1"/>
</dbReference>
<evidence type="ECO:0000313" key="13">
    <source>
        <dbReference type="EMBL" id="ROT39794.1"/>
    </source>
</evidence>
<evidence type="ECO:0000259" key="12">
    <source>
        <dbReference type="PROSITE" id="PS51285"/>
    </source>
</evidence>
<keyword evidence="7 10" id="KW-0067">ATP-binding</keyword>
<keyword evidence="4" id="KW-0808">Transferase</keyword>
<dbReference type="GO" id="GO:0004674">
    <property type="term" value="F:protein serine/threonine kinase activity"/>
    <property type="evidence" value="ECO:0007669"/>
    <property type="project" value="UniProtKB-KW"/>
</dbReference>
<dbReference type="OrthoDB" id="3638488at2759"/>
<evidence type="ECO:0000256" key="5">
    <source>
        <dbReference type="ARBA" id="ARBA00022741"/>
    </source>
</evidence>
<evidence type="ECO:0000256" key="3">
    <source>
        <dbReference type="ARBA" id="ARBA00022553"/>
    </source>
</evidence>
<dbReference type="EC" id="2.7.11.1" evidence="1"/>
<dbReference type="STRING" id="1314773.A0A3N2PZ64"/>
<reference evidence="13 14" key="1">
    <citation type="journal article" date="2018" name="Mol. Ecol.">
        <title>The obligate alkalophilic soda-lake fungus Sodiomyces alkalinus has shifted to a protein diet.</title>
        <authorList>
            <person name="Grum-Grzhimaylo A.A."/>
            <person name="Falkoski D.L."/>
            <person name="van den Heuvel J."/>
            <person name="Valero-Jimenez C.A."/>
            <person name="Min B."/>
            <person name="Choi I.G."/>
            <person name="Lipzen A."/>
            <person name="Daum C.G."/>
            <person name="Aanen D.K."/>
            <person name="Tsang A."/>
            <person name="Henrissat B."/>
            <person name="Bilanenko E.N."/>
            <person name="de Vries R.P."/>
            <person name="van Kan J.A.L."/>
            <person name="Grigoriev I.V."/>
            <person name="Debets A.J.M."/>
        </authorList>
    </citation>
    <scope>NUCLEOTIDE SEQUENCE [LARGE SCALE GENOMIC DNA]</scope>
    <source>
        <strain evidence="13 14">F11</strain>
    </source>
</reference>
<evidence type="ECO:0000256" key="2">
    <source>
        <dbReference type="ARBA" id="ARBA00022527"/>
    </source>
</evidence>
<dbReference type="FunFam" id="1.10.510.10:FF:000024">
    <property type="entry name" value="Probable serine/threonine-protein kinase cot-1"/>
    <property type="match status" value="1"/>
</dbReference>
<evidence type="ECO:0000313" key="14">
    <source>
        <dbReference type="Proteomes" id="UP000272025"/>
    </source>
</evidence>
<dbReference type="InterPro" id="IPR000961">
    <property type="entry name" value="AGC-kinase_C"/>
</dbReference>
<evidence type="ECO:0000256" key="8">
    <source>
        <dbReference type="ARBA" id="ARBA00047899"/>
    </source>
</evidence>
<dbReference type="AlphaFoldDB" id="A0A3N2PZ64"/>
<dbReference type="InterPro" id="IPR008271">
    <property type="entry name" value="Ser/Thr_kinase_AS"/>
</dbReference>
<dbReference type="PROSITE" id="PS00108">
    <property type="entry name" value="PROTEIN_KINASE_ST"/>
    <property type="match status" value="1"/>
</dbReference>
<comment type="catalytic activity">
    <reaction evidence="8">
        <text>L-threonyl-[protein] + ATP = O-phospho-L-threonyl-[protein] + ADP + H(+)</text>
        <dbReference type="Rhea" id="RHEA:46608"/>
        <dbReference type="Rhea" id="RHEA-COMP:11060"/>
        <dbReference type="Rhea" id="RHEA-COMP:11605"/>
        <dbReference type="ChEBI" id="CHEBI:15378"/>
        <dbReference type="ChEBI" id="CHEBI:30013"/>
        <dbReference type="ChEBI" id="CHEBI:30616"/>
        <dbReference type="ChEBI" id="CHEBI:61977"/>
        <dbReference type="ChEBI" id="CHEBI:456216"/>
        <dbReference type="EC" id="2.7.11.1"/>
    </reaction>
</comment>
<evidence type="ECO:0000256" key="9">
    <source>
        <dbReference type="ARBA" id="ARBA00048679"/>
    </source>
</evidence>
<keyword evidence="2" id="KW-0723">Serine/threonine-protein kinase</keyword>
<evidence type="ECO:0000256" key="7">
    <source>
        <dbReference type="ARBA" id="ARBA00022840"/>
    </source>
</evidence>
<dbReference type="PROSITE" id="PS51285">
    <property type="entry name" value="AGC_KINASE_CTER"/>
    <property type="match status" value="1"/>
</dbReference>
<dbReference type="GeneID" id="39581614"/>
<dbReference type="GO" id="GO:0035556">
    <property type="term" value="P:intracellular signal transduction"/>
    <property type="evidence" value="ECO:0007669"/>
    <property type="project" value="TreeGrafter"/>
</dbReference>
<evidence type="ECO:0000256" key="10">
    <source>
        <dbReference type="PROSITE-ProRule" id="PRU10141"/>
    </source>
</evidence>
<dbReference type="PROSITE" id="PS50011">
    <property type="entry name" value="PROTEIN_KINASE_DOM"/>
    <property type="match status" value="1"/>
</dbReference>